<evidence type="ECO:0000313" key="2">
    <source>
        <dbReference type="EMBL" id="MFD1737485.1"/>
    </source>
</evidence>
<evidence type="ECO:0000313" key="3">
    <source>
        <dbReference type="Proteomes" id="UP001597214"/>
    </source>
</evidence>
<reference evidence="3" key="1">
    <citation type="journal article" date="2019" name="Int. J. Syst. Evol. Microbiol.">
        <title>The Global Catalogue of Microorganisms (GCM) 10K type strain sequencing project: providing services to taxonomists for standard genome sequencing and annotation.</title>
        <authorList>
            <consortium name="The Broad Institute Genomics Platform"/>
            <consortium name="The Broad Institute Genome Sequencing Center for Infectious Disease"/>
            <person name="Wu L."/>
            <person name="Ma J."/>
        </authorList>
    </citation>
    <scope>NUCLEOTIDE SEQUENCE [LARGE SCALE GENOMIC DNA]</scope>
    <source>
        <strain evidence="3">CCUG 49339</strain>
    </source>
</reference>
<feature type="transmembrane region" description="Helical" evidence="1">
    <location>
        <begin position="108"/>
        <end position="126"/>
    </location>
</feature>
<dbReference type="RefSeq" id="WP_377928692.1">
    <property type="nucleotide sequence ID" value="NZ_JBHUEM010000020.1"/>
</dbReference>
<comment type="caution">
    <text evidence="2">The sequence shown here is derived from an EMBL/GenBank/DDBJ whole genome shotgun (WGS) entry which is preliminary data.</text>
</comment>
<keyword evidence="1" id="KW-1133">Transmembrane helix</keyword>
<feature type="transmembrane region" description="Helical" evidence="1">
    <location>
        <begin position="56"/>
        <end position="78"/>
    </location>
</feature>
<dbReference type="EMBL" id="JBHUEM010000020">
    <property type="protein sequence ID" value="MFD1737485.1"/>
    <property type="molecule type" value="Genomic_DNA"/>
</dbReference>
<accession>A0ABW4LTN5</accession>
<gene>
    <name evidence="2" type="ORF">ACFSCX_13065</name>
</gene>
<proteinExistence type="predicted"/>
<evidence type="ECO:0000256" key="1">
    <source>
        <dbReference type="SAM" id="Phobius"/>
    </source>
</evidence>
<organism evidence="2 3">
    <name type="scientific">Bacillus salitolerans</name>
    <dbReference type="NCBI Taxonomy" id="1437434"/>
    <lineage>
        <taxon>Bacteria</taxon>
        <taxon>Bacillati</taxon>
        <taxon>Bacillota</taxon>
        <taxon>Bacilli</taxon>
        <taxon>Bacillales</taxon>
        <taxon>Bacillaceae</taxon>
        <taxon>Bacillus</taxon>
    </lineage>
</organism>
<sequence length="137" mass="15449">MNKALIGITTIILMILLSFTKSLYVEWNELIIVIISITIGSLSYHYSTHKLESSHLLGISAVSGFFFCVLLGIIDITIDHFLYFLPSGNEDGDPLSLRFKIEEYNDDLFIESLISFLCVPILSFIASKTISFFTKNN</sequence>
<keyword evidence="1" id="KW-0472">Membrane</keyword>
<dbReference type="Proteomes" id="UP001597214">
    <property type="component" value="Unassembled WGS sequence"/>
</dbReference>
<keyword evidence="3" id="KW-1185">Reference proteome</keyword>
<feature type="transmembrane region" description="Helical" evidence="1">
    <location>
        <begin position="30"/>
        <end position="47"/>
    </location>
</feature>
<keyword evidence="1" id="KW-0812">Transmembrane</keyword>
<protein>
    <submittedName>
        <fullName evidence="2">Uncharacterized protein</fullName>
    </submittedName>
</protein>
<name>A0ABW4LTN5_9BACI</name>